<dbReference type="Pfam" id="PF00702">
    <property type="entry name" value="Hydrolase"/>
    <property type="match status" value="1"/>
</dbReference>
<dbReference type="GO" id="GO:0005829">
    <property type="term" value="C:cytosol"/>
    <property type="evidence" value="ECO:0007669"/>
    <property type="project" value="TreeGrafter"/>
</dbReference>
<protein>
    <submittedName>
        <fullName evidence="1">Putative hydrolase</fullName>
    </submittedName>
</protein>
<evidence type="ECO:0000313" key="2">
    <source>
        <dbReference type="Proteomes" id="UP000033121"/>
    </source>
</evidence>
<dbReference type="Proteomes" id="UP000033121">
    <property type="component" value="Unassembled WGS sequence"/>
</dbReference>
<dbReference type="InterPro" id="IPR050155">
    <property type="entry name" value="HAD-like_hydrolase_sf"/>
</dbReference>
<dbReference type="PANTHER" id="PTHR43434:SF19">
    <property type="entry name" value="PHOSPHONOACETALDEHYDE HYDROLASE"/>
    <property type="match status" value="1"/>
</dbReference>
<accession>A0A0E9MY08</accession>
<dbReference type="SUPFAM" id="SSF56784">
    <property type="entry name" value="HAD-like"/>
    <property type="match status" value="1"/>
</dbReference>
<dbReference type="OrthoDB" id="5504491at2"/>
<dbReference type="RefSeq" id="WP_052955582.1">
    <property type="nucleotide sequence ID" value="NZ_BBWV01000001.1"/>
</dbReference>
<proteinExistence type="predicted"/>
<keyword evidence="2" id="KW-1185">Reference proteome</keyword>
<dbReference type="SFLD" id="SFLDS00003">
    <property type="entry name" value="Haloacid_Dehalogenase"/>
    <property type="match status" value="1"/>
</dbReference>
<gene>
    <name evidence="1" type="ORF">FPE01S_01_14790</name>
</gene>
<dbReference type="STRING" id="1220578.FPE01S_01_14790"/>
<reference evidence="1 2" key="1">
    <citation type="submission" date="2015-04" db="EMBL/GenBank/DDBJ databases">
        <title>Whole genome shotgun sequence of Flavihumibacter petaseus NBRC 106054.</title>
        <authorList>
            <person name="Miyazawa S."/>
            <person name="Hosoyama A."/>
            <person name="Hashimoto M."/>
            <person name="Noguchi M."/>
            <person name="Tsuchikane K."/>
            <person name="Ohji S."/>
            <person name="Yamazoe A."/>
            <person name="Ichikawa N."/>
            <person name="Kimura A."/>
            <person name="Fujita N."/>
        </authorList>
    </citation>
    <scope>NUCLEOTIDE SEQUENCE [LARGE SCALE GENOMIC DNA]</scope>
    <source>
        <strain evidence="1 2">NBRC 106054</strain>
    </source>
</reference>
<dbReference type="SFLD" id="SFLDG01129">
    <property type="entry name" value="C1.5:_HAD__Beta-PGM__Phosphata"/>
    <property type="match status" value="1"/>
</dbReference>
<dbReference type="AlphaFoldDB" id="A0A0E9MY08"/>
<dbReference type="GO" id="GO:0006281">
    <property type="term" value="P:DNA repair"/>
    <property type="evidence" value="ECO:0007669"/>
    <property type="project" value="TreeGrafter"/>
</dbReference>
<dbReference type="Gene3D" id="3.40.50.1000">
    <property type="entry name" value="HAD superfamily/HAD-like"/>
    <property type="match status" value="1"/>
</dbReference>
<comment type="caution">
    <text evidence="1">The sequence shown here is derived from an EMBL/GenBank/DDBJ whole genome shotgun (WGS) entry which is preliminary data.</text>
</comment>
<organism evidence="1 2">
    <name type="scientific">Flavihumibacter petaseus NBRC 106054</name>
    <dbReference type="NCBI Taxonomy" id="1220578"/>
    <lineage>
        <taxon>Bacteria</taxon>
        <taxon>Pseudomonadati</taxon>
        <taxon>Bacteroidota</taxon>
        <taxon>Chitinophagia</taxon>
        <taxon>Chitinophagales</taxon>
        <taxon>Chitinophagaceae</taxon>
        <taxon>Flavihumibacter</taxon>
    </lineage>
</organism>
<sequence>MKPMQELKLVVCDMAGTTVTDNHEVEMCFSISARKSGLDITDDEILSVQGWSKRHVFETFWERQIGGRTDEWNHQVDASYALFRNILEEHYLHHPITPTEGCLDLFSFLHEKGVTIALTTGFYRKVVDIILGKLGWMRDGIVDISIASDEVAKGRPEPDMIRKAMDIAGIKDRKAVINIGDTPSDIQSGKNAGVLYSCCVTNGTHSAEQLDPFSADLTFGSMAAFRQYLEKHLRESTPIVL</sequence>
<name>A0A0E9MY08_9BACT</name>
<dbReference type="InterPro" id="IPR036412">
    <property type="entry name" value="HAD-like_sf"/>
</dbReference>
<dbReference type="GO" id="GO:0008967">
    <property type="term" value="F:phosphoglycolate phosphatase activity"/>
    <property type="evidence" value="ECO:0007669"/>
    <property type="project" value="TreeGrafter"/>
</dbReference>
<keyword evidence="1" id="KW-0378">Hydrolase</keyword>
<dbReference type="PANTHER" id="PTHR43434">
    <property type="entry name" value="PHOSPHOGLYCOLATE PHOSPHATASE"/>
    <property type="match status" value="1"/>
</dbReference>
<evidence type="ECO:0000313" key="1">
    <source>
        <dbReference type="EMBL" id="GAO42464.1"/>
    </source>
</evidence>
<dbReference type="EMBL" id="BBWV01000001">
    <property type="protein sequence ID" value="GAO42464.1"/>
    <property type="molecule type" value="Genomic_DNA"/>
</dbReference>
<dbReference type="InterPro" id="IPR023214">
    <property type="entry name" value="HAD_sf"/>
</dbReference>